<protein>
    <submittedName>
        <fullName evidence="7">Phytoene desaturase</fullName>
    </submittedName>
</protein>
<organism evidence="7 8">
    <name type="scientific">Hydrotalea sandarakina</name>
    <dbReference type="NCBI Taxonomy" id="1004304"/>
    <lineage>
        <taxon>Bacteria</taxon>
        <taxon>Pseudomonadati</taxon>
        <taxon>Bacteroidota</taxon>
        <taxon>Chitinophagia</taxon>
        <taxon>Chitinophagales</taxon>
        <taxon>Chitinophagaceae</taxon>
        <taxon>Hydrotalea</taxon>
    </lineage>
</organism>
<dbReference type="Pfam" id="PF01593">
    <property type="entry name" value="Amino_oxidase"/>
    <property type="match status" value="1"/>
</dbReference>
<dbReference type="PANTHER" id="PTHR43734">
    <property type="entry name" value="PHYTOENE DESATURASE"/>
    <property type="match status" value="1"/>
</dbReference>
<dbReference type="InterPro" id="IPR014105">
    <property type="entry name" value="Carotenoid/retinoid_OxRdtase"/>
</dbReference>
<dbReference type="RefSeq" id="WP_111295297.1">
    <property type="nucleotide sequence ID" value="NZ_QKZV01000005.1"/>
</dbReference>
<evidence type="ECO:0000256" key="1">
    <source>
        <dbReference type="ARBA" id="ARBA00004829"/>
    </source>
</evidence>
<dbReference type="InterPro" id="IPR002937">
    <property type="entry name" value="Amino_oxidase"/>
</dbReference>
<keyword evidence="4 5" id="KW-0560">Oxidoreductase</keyword>
<keyword evidence="3 5" id="KW-0125">Carotenoid biosynthesis</keyword>
<evidence type="ECO:0000256" key="3">
    <source>
        <dbReference type="ARBA" id="ARBA00022746"/>
    </source>
</evidence>
<gene>
    <name evidence="7" type="ORF">LX80_01720</name>
</gene>
<evidence type="ECO:0000259" key="6">
    <source>
        <dbReference type="Pfam" id="PF01593"/>
    </source>
</evidence>
<comment type="pathway">
    <text evidence="1 5">Carotenoid biosynthesis.</text>
</comment>
<evidence type="ECO:0000256" key="5">
    <source>
        <dbReference type="RuleBase" id="RU362075"/>
    </source>
</evidence>
<sequence>MQQQSSVIIIGAGVAGLASAIRLAAAGYSVQVFEQNSYPGGKLSYFEINGYCFDAGPSLFTQPANIEALFAEANEPIQDYFEYRQVPIACQYFYEDGTRFTAYTQHDQLAQAAESQLGESGSNLLRYLNDSKQLYNKVGTLFLNHSLHKPGVLFQKKIIPALATIRYKHLFKSLNALNRSYFQQEKTVHLFNRYATYNGSNPYQAPGMLSVIPHLELNEGTFYPKGGMIAITNALYQLALKKGVQFHFNAPVEKIITDKGRVKGIYSKGVPYASNVVVSNVDAYFTYQRLLNDAKTAQKINRQERSSSALIFYWGIKESFPELDLHNIFFSSNYAAEFEAIFKKKTLYADPTVYINITAKCEPGIQAPPGKENWFVMINVPSVTEVDMAAMQQQAKAAILAKLNRLLKRDIASLIEVEAVLDPLKIELNTGSYKGALYGTSSNSKWAAFLRHPNFSSKIKGLYFVGGSVHPGGGIPLCLRSAKIMSGLAIPYLKKMNPH</sequence>
<proteinExistence type="inferred from homology"/>
<keyword evidence="8" id="KW-1185">Reference proteome</keyword>
<dbReference type="OrthoDB" id="9774675at2"/>
<dbReference type="Proteomes" id="UP000249720">
    <property type="component" value="Unassembled WGS sequence"/>
</dbReference>
<reference evidence="7 8" key="1">
    <citation type="submission" date="2018-06" db="EMBL/GenBank/DDBJ databases">
        <title>Genomic Encyclopedia of Archaeal and Bacterial Type Strains, Phase II (KMG-II): from individual species to whole genera.</title>
        <authorList>
            <person name="Goeker M."/>
        </authorList>
    </citation>
    <scope>NUCLEOTIDE SEQUENCE [LARGE SCALE GENOMIC DNA]</scope>
    <source>
        <strain evidence="7 8">DSM 23241</strain>
    </source>
</reference>
<dbReference type="GO" id="GO:0016491">
    <property type="term" value="F:oxidoreductase activity"/>
    <property type="evidence" value="ECO:0007669"/>
    <property type="project" value="UniProtKB-KW"/>
</dbReference>
<dbReference type="EMBL" id="QKZV01000005">
    <property type="protein sequence ID" value="PZX62238.1"/>
    <property type="molecule type" value="Genomic_DNA"/>
</dbReference>
<evidence type="ECO:0000313" key="7">
    <source>
        <dbReference type="EMBL" id="PZX62238.1"/>
    </source>
</evidence>
<dbReference type="PANTHER" id="PTHR43734:SF7">
    <property type="entry name" value="4,4'-DIAPONEUROSPORENE OXYGENASE"/>
    <property type="match status" value="1"/>
</dbReference>
<feature type="domain" description="Amine oxidase" evidence="6">
    <location>
        <begin position="14"/>
        <end position="483"/>
    </location>
</feature>
<comment type="similarity">
    <text evidence="2 5">Belongs to the carotenoid/retinoid oxidoreductase family.</text>
</comment>
<dbReference type="NCBIfam" id="TIGR02734">
    <property type="entry name" value="crtI_fam"/>
    <property type="match status" value="1"/>
</dbReference>
<name>A0A2W7RN53_9BACT</name>
<dbReference type="SUPFAM" id="SSF51905">
    <property type="entry name" value="FAD/NAD(P)-binding domain"/>
    <property type="match status" value="1"/>
</dbReference>
<dbReference type="NCBIfam" id="NF042421">
    <property type="entry name" value="hydcarot_desat_CrtD"/>
    <property type="match status" value="1"/>
</dbReference>
<dbReference type="GO" id="GO:0016117">
    <property type="term" value="P:carotenoid biosynthetic process"/>
    <property type="evidence" value="ECO:0007669"/>
    <property type="project" value="UniProtKB-KW"/>
</dbReference>
<dbReference type="InterPro" id="IPR054840">
    <property type="entry name" value="hydcarot_desat_CrtD"/>
</dbReference>
<dbReference type="AlphaFoldDB" id="A0A2W7RN53"/>
<accession>A0A2W7RN53</accession>
<comment type="caution">
    <text evidence="7">The sequence shown here is derived from an EMBL/GenBank/DDBJ whole genome shotgun (WGS) entry which is preliminary data.</text>
</comment>
<evidence type="ECO:0000256" key="4">
    <source>
        <dbReference type="ARBA" id="ARBA00023002"/>
    </source>
</evidence>
<dbReference type="Gene3D" id="3.50.50.60">
    <property type="entry name" value="FAD/NAD(P)-binding domain"/>
    <property type="match status" value="2"/>
</dbReference>
<dbReference type="InterPro" id="IPR036188">
    <property type="entry name" value="FAD/NAD-bd_sf"/>
</dbReference>
<evidence type="ECO:0000256" key="2">
    <source>
        <dbReference type="ARBA" id="ARBA00006046"/>
    </source>
</evidence>
<evidence type="ECO:0000313" key="8">
    <source>
        <dbReference type="Proteomes" id="UP000249720"/>
    </source>
</evidence>